<comment type="caution">
    <text evidence="2">The sequence shown here is derived from an EMBL/GenBank/DDBJ whole genome shotgun (WGS) entry which is preliminary data.</text>
</comment>
<name>A0A2A2K620_9BILA</name>
<keyword evidence="3" id="KW-1185">Reference proteome</keyword>
<sequence length="164" mass="18273">MDLIDKLPKGEPPRNPGKIRPYQPVVEHADRTLLQRAGAADEPIAVRAFHHDIEQAHQPRIAGVLEMALVHEGDADALRRSLQHQGARIEIVDRQRLDRWVDARRVAPCGEIVGHLAVDQRGQAAQLFGPGDRVGSLQQRARADDVDRIAVEPLGVQRRIDLAR</sequence>
<dbReference type="Proteomes" id="UP000218231">
    <property type="component" value="Unassembled WGS sequence"/>
</dbReference>
<feature type="region of interest" description="Disordered" evidence="1">
    <location>
        <begin position="1"/>
        <end position="21"/>
    </location>
</feature>
<evidence type="ECO:0000256" key="1">
    <source>
        <dbReference type="SAM" id="MobiDB-lite"/>
    </source>
</evidence>
<feature type="compositionally biased region" description="Basic and acidic residues" evidence="1">
    <location>
        <begin position="1"/>
        <end position="12"/>
    </location>
</feature>
<evidence type="ECO:0000313" key="2">
    <source>
        <dbReference type="EMBL" id="PAV69350.1"/>
    </source>
</evidence>
<reference evidence="2 3" key="1">
    <citation type="journal article" date="2017" name="Curr. Biol.">
        <title>Genome architecture and evolution of a unichromosomal asexual nematode.</title>
        <authorList>
            <person name="Fradin H."/>
            <person name="Zegar C."/>
            <person name="Gutwein M."/>
            <person name="Lucas J."/>
            <person name="Kovtun M."/>
            <person name="Corcoran D."/>
            <person name="Baugh L.R."/>
            <person name="Kiontke K."/>
            <person name="Gunsalus K."/>
            <person name="Fitch D.H."/>
            <person name="Piano F."/>
        </authorList>
    </citation>
    <scope>NUCLEOTIDE SEQUENCE [LARGE SCALE GENOMIC DNA]</scope>
    <source>
        <strain evidence="2">PF1309</strain>
    </source>
</reference>
<evidence type="ECO:0000313" key="3">
    <source>
        <dbReference type="Proteomes" id="UP000218231"/>
    </source>
</evidence>
<dbReference type="AlphaFoldDB" id="A0A2A2K620"/>
<gene>
    <name evidence="2" type="ORF">WR25_20170</name>
</gene>
<accession>A0A2A2K620</accession>
<organism evidence="2 3">
    <name type="scientific">Diploscapter pachys</name>
    <dbReference type="NCBI Taxonomy" id="2018661"/>
    <lineage>
        <taxon>Eukaryota</taxon>
        <taxon>Metazoa</taxon>
        <taxon>Ecdysozoa</taxon>
        <taxon>Nematoda</taxon>
        <taxon>Chromadorea</taxon>
        <taxon>Rhabditida</taxon>
        <taxon>Rhabditina</taxon>
        <taxon>Rhabditomorpha</taxon>
        <taxon>Rhabditoidea</taxon>
        <taxon>Rhabditidae</taxon>
        <taxon>Diploscapter</taxon>
    </lineage>
</organism>
<proteinExistence type="predicted"/>
<protein>
    <submittedName>
        <fullName evidence="2">Uncharacterized protein</fullName>
    </submittedName>
</protein>
<dbReference type="EMBL" id="LIAE01009543">
    <property type="protein sequence ID" value="PAV69350.1"/>
    <property type="molecule type" value="Genomic_DNA"/>
</dbReference>